<dbReference type="SMART" id="SM00355">
    <property type="entry name" value="ZnF_C2H2"/>
    <property type="match status" value="5"/>
</dbReference>
<dbReference type="PROSITE" id="PS50157">
    <property type="entry name" value="ZINC_FINGER_C2H2_2"/>
    <property type="match status" value="3"/>
</dbReference>
<organism evidence="10 11">
    <name type="scientific">Bugula neritina</name>
    <name type="common">Brown bryozoan</name>
    <name type="synonym">Sertularia neritina</name>
    <dbReference type="NCBI Taxonomy" id="10212"/>
    <lineage>
        <taxon>Eukaryota</taxon>
        <taxon>Metazoa</taxon>
        <taxon>Spiralia</taxon>
        <taxon>Lophotrochozoa</taxon>
        <taxon>Bryozoa</taxon>
        <taxon>Gymnolaemata</taxon>
        <taxon>Cheilostomatida</taxon>
        <taxon>Flustrina</taxon>
        <taxon>Buguloidea</taxon>
        <taxon>Bugulidae</taxon>
        <taxon>Bugula</taxon>
    </lineage>
</organism>
<dbReference type="InterPro" id="IPR050589">
    <property type="entry name" value="Ikaros_C2H2-ZF"/>
</dbReference>
<dbReference type="AlphaFoldDB" id="A0A7J7J253"/>
<accession>A0A7J7J253</accession>
<evidence type="ECO:0000256" key="2">
    <source>
        <dbReference type="ARBA" id="ARBA00022723"/>
    </source>
</evidence>
<keyword evidence="3" id="KW-0677">Repeat</keyword>
<keyword evidence="2" id="KW-0479">Metal-binding</keyword>
<dbReference type="PROSITE" id="PS00028">
    <property type="entry name" value="ZINC_FINGER_C2H2_1"/>
    <property type="match status" value="3"/>
</dbReference>
<evidence type="ECO:0000259" key="9">
    <source>
        <dbReference type="PROSITE" id="PS50157"/>
    </source>
</evidence>
<dbReference type="EMBL" id="VXIV02003206">
    <property type="protein sequence ID" value="KAF6019907.1"/>
    <property type="molecule type" value="Genomic_DNA"/>
</dbReference>
<keyword evidence="4 8" id="KW-0863">Zinc-finger</keyword>
<proteinExistence type="predicted"/>
<comment type="caution">
    <text evidence="10">The sequence shown here is derived from an EMBL/GenBank/DDBJ whole genome shotgun (WGS) entry which is preliminary data.</text>
</comment>
<evidence type="ECO:0000256" key="6">
    <source>
        <dbReference type="ARBA" id="ARBA00023125"/>
    </source>
</evidence>
<dbReference type="InterPro" id="IPR036236">
    <property type="entry name" value="Znf_C2H2_sf"/>
</dbReference>
<protein>
    <submittedName>
        <fullName evidence="10">ZBTB41</fullName>
    </submittedName>
</protein>
<evidence type="ECO:0000256" key="8">
    <source>
        <dbReference type="PROSITE-ProRule" id="PRU00042"/>
    </source>
</evidence>
<gene>
    <name evidence="10" type="ORF">EB796_021797</name>
</gene>
<dbReference type="Gene3D" id="3.30.160.60">
    <property type="entry name" value="Classic Zinc Finger"/>
    <property type="match status" value="3"/>
</dbReference>
<keyword evidence="11" id="KW-1185">Reference proteome</keyword>
<keyword evidence="6" id="KW-0238">DNA-binding</keyword>
<evidence type="ECO:0000256" key="1">
    <source>
        <dbReference type="ARBA" id="ARBA00004123"/>
    </source>
</evidence>
<reference evidence="10" key="1">
    <citation type="submission" date="2020-06" db="EMBL/GenBank/DDBJ databases">
        <title>Draft genome of Bugula neritina, a colonial animal packing powerful symbionts and potential medicines.</title>
        <authorList>
            <person name="Rayko M."/>
        </authorList>
    </citation>
    <scope>NUCLEOTIDE SEQUENCE [LARGE SCALE GENOMIC DNA]</scope>
    <source>
        <strain evidence="10">Kwan_BN1</strain>
    </source>
</reference>
<evidence type="ECO:0000256" key="7">
    <source>
        <dbReference type="ARBA" id="ARBA00023242"/>
    </source>
</evidence>
<keyword evidence="5" id="KW-0862">Zinc</keyword>
<dbReference type="GO" id="GO:0003700">
    <property type="term" value="F:DNA-binding transcription factor activity"/>
    <property type="evidence" value="ECO:0007669"/>
    <property type="project" value="TreeGrafter"/>
</dbReference>
<evidence type="ECO:0000313" key="11">
    <source>
        <dbReference type="Proteomes" id="UP000593567"/>
    </source>
</evidence>
<dbReference type="GO" id="GO:0008270">
    <property type="term" value="F:zinc ion binding"/>
    <property type="evidence" value="ECO:0007669"/>
    <property type="project" value="UniProtKB-KW"/>
</dbReference>
<feature type="domain" description="C2H2-type" evidence="9">
    <location>
        <begin position="14"/>
        <end position="42"/>
    </location>
</feature>
<comment type="subcellular location">
    <subcellularLocation>
        <location evidence="1">Nucleus</location>
    </subcellularLocation>
</comment>
<keyword evidence="7" id="KW-0539">Nucleus</keyword>
<dbReference type="OrthoDB" id="6226898at2759"/>
<evidence type="ECO:0000256" key="5">
    <source>
        <dbReference type="ARBA" id="ARBA00022833"/>
    </source>
</evidence>
<dbReference type="PANTHER" id="PTHR24404:SF114">
    <property type="entry name" value="KLUMPFUSS, ISOFORM B-RELATED"/>
    <property type="match status" value="1"/>
</dbReference>
<dbReference type="InterPro" id="IPR013087">
    <property type="entry name" value="Znf_C2H2_type"/>
</dbReference>
<evidence type="ECO:0000256" key="4">
    <source>
        <dbReference type="ARBA" id="ARBA00022771"/>
    </source>
</evidence>
<evidence type="ECO:0000313" key="10">
    <source>
        <dbReference type="EMBL" id="KAF6019907.1"/>
    </source>
</evidence>
<evidence type="ECO:0000256" key="3">
    <source>
        <dbReference type="ARBA" id="ARBA00022737"/>
    </source>
</evidence>
<dbReference type="PANTHER" id="PTHR24404">
    <property type="entry name" value="ZINC FINGER PROTEIN"/>
    <property type="match status" value="1"/>
</dbReference>
<dbReference type="GO" id="GO:0006357">
    <property type="term" value="P:regulation of transcription by RNA polymerase II"/>
    <property type="evidence" value="ECO:0007669"/>
    <property type="project" value="TreeGrafter"/>
</dbReference>
<dbReference type="SUPFAM" id="SSF57667">
    <property type="entry name" value="beta-beta-alpha zinc fingers"/>
    <property type="match status" value="2"/>
</dbReference>
<sequence>MADHHVQVDNEKVYKCGHCGMTSQSIEELKFHMLSTHLNEAAGNMAAPEVIDDTGAQEEVTVNLPIDSEVVNEVNSMDILEQFAAAQSGQVVQTTQQIQPQPTPPVREVHRVDPDKLPGSKVDLSFNVHVPDTELPMFPRHVKPALFFTCEYCQYKHPNFTNVSNHVTDVHPRKISEELRRRPRIENINELPNNTAYTDGRQYKSENLSGRTRRADPHRLLQVFSCDICPMRCANEQELRVHKNCHVDGTEAMRCCVCQKDAPGTKPWYALMRHILSKHPGVVPPRIECGICKKGFVKEYDLEKHLSVHNTHRPFLCNDCGDAFKSELRLKEHGILLHGHGSEEQRYVLVLLNIFLYVAE</sequence>
<dbReference type="GO" id="GO:0005634">
    <property type="term" value="C:nucleus"/>
    <property type="evidence" value="ECO:0007669"/>
    <property type="project" value="UniProtKB-SubCell"/>
</dbReference>
<dbReference type="GO" id="GO:0000978">
    <property type="term" value="F:RNA polymerase II cis-regulatory region sequence-specific DNA binding"/>
    <property type="evidence" value="ECO:0007669"/>
    <property type="project" value="TreeGrafter"/>
</dbReference>
<dbReference type="Proteomes" id="UP000593567">
    <property type="component" value="Unassembled WGS sequence"/>
</dbReference>
<feature type="domain" description="C2H2-type" evidence="9">
    <location>
        <begin position="315"/>
        <end position="345"/>
    </location>
</feature>
<name>A0A7J7J253_BUGNE</name>
<feature type="domain" description="C2H2-type" evidence="9">
    <location>
        <begin position="287"/>
        <end position="314"/>
    </location>
</feature>